<dbReference type="Proteomes" id="UP000544107">
    <property type="component" value="Unassembled WGS sequence"/>
</dbReference>
<dbReference type="Proteomes" id="UP000185598">
    <property type="component" value="Unassembled WGS sequence"/>
</dbReference>
<dbReference type="Pfam" id="PF00583">
    <property type="entry name" value="Acetyltransf_1"/>
    <property type="match status" value="1"/>
</dbReference>
<dbReference type="PANTHER" id="PTHR10545:SF42">
    <property type="entry name" value="ACETYLTRANSFERASE"/>
    <property type="match status" value="1"/>
</dbReference>
<dbReference type="EMBL" id="JACIED010000004">
    <property type="protein sequence ID" value="MBB4009111.1"/>
    <property type="molecule type" value="Genomic_DNA"/>
</dbReference>
<dbReference type="CDD" id="cd04301">
    <property type="entry name" value="NAT_SF"/>
    <property type="match status" value="1"/>
</dbReference>
<dbReference type="AlphaFoldDB" id="A0A1Q9A215"/>
<keyword evidence="2" id="KW-0012">Acyltransferase</keyword>
<dbReference type="OrthoDB" id="9805924at2"/>
<feature type="domain" description="N-acetyltransferase" evidence="3">
    <location>
        <begin position="5"/>
        <end position="150"/>
    </location>
</feature>
<dbReference type="InterPro" id="IPR000182">
    <property type="entry name" value="GNAT_dom"/>
</dbReference>
<accession>A0A1Q9A215</accession>
<evidence type="ECO:0000256" key="1">
    <source>
        <dbReference type="ARBA" id="ARBA00022679"/>
    </source>
</evidence>
<dbReference type="SUPFAM" id="SSF55729">
    <property type="entry name" value="Acyl-CoA N-acyltransferases (Nat)"/>
    <property type="match status" value="1"/>
</dbReference>
<keyword evidence="6" id="KW-1185">Reference proteome</keyword>
<dbReference type="EMBL" id="MKIN01000023">
    <property type="protein sequence ID" value="OLP48596.1"/>
    <property type="molecule type" value="Genomic_DNA"/>
</dbReference>
<evidence type="ECO:0000313" key="5">
    <source>
        <dbReference type="EMBL" id="OLP48596.1"/>
    </source>
</evidence>
<evidence type="ECO:0000259" key="3">
    <source>
        <dbReference type="PROSITE" id="PS51186"/>
    </source>
</evidence>
<proteinExistence type="predicted"/>
<sequence length="150" mass="17020">MADNLVIRPIVADDEAEWRRLWRAYLAFYETELPEEIYATTFARLISGGAGEFRGFLALVNGKPVGLSHYVFHRSCWYLTDVCYLQDLYVDPEIRASGVGRALISAVKAAAEEAGAGKVYWMTQEFNATARRLYDKVADKTPFIIYQQPL</sequence>
<reference evidence="4 7" key="2">
    <citation type="submission" date="2020-08" db="EMBL/GenBank/DDBJ databases">
        <title>Genomic Encyclopedia of Type Strains, Phase IV (KMG-IV): sequencing the most valuable type-strain genomes for metagenomic binning, comparative biology and taxonomic classification.</title>
        <authorList>
            <person name="Goeker M."/>
        </authorList>
    </citation>
    <scope>NUCLEOTIDE SEQUENCE [LARGE SCALE GENOMIC DNA]</scope>
    <source>
        <strain evidence="4 7">DSM 100021</strain>
    </source>
</reference>
<dbReference type="PROSITE" id="PS51186">
    <property type="entry name" value="GNAT"/>
    <property type="match status" value="1"/>
</dbReference>
<evidence type="ECO:0000313" key="7">
    <source>
        <dbReference type="Proteomes" id="UP000544107"/>
    </source>
</evidence>
<reference evidence="5 6" key="1">
    <citation type="submission" date="2016-09" db="EMBL/GenBank/DDBJ databases">
        <title>Rhizobium oryziradicis sp. nov., isolated from the root of rice.</title>
        <authorList>
            <person name="Zhao J."/>
            <person name="Zhang X."/>
        </authorList>
    </citation>
    <scope>NUCLEOTIDE SEQUENCE [LARGE SCALE GENOMIC DNA]</scope>
    <source>
        <strain evidence="5 6">14971</strain>
    </source>
</reference>
<dbReference type="InterPro" id="IPR016181">
    <property type="entry name" value="Acyl_CoA_acyltransferase"/>
</dbReference>
<evidence type="ECO:0000313" key="6">
    <source>
        <dbReference type="Proteomes" id="UP000185598"/>
    </source>
</evidence>
<gene>
    <name evidence="5" type="ORF">BJF91_01200</name>
    <name evidence="4" type="ORF">GGQ71_003393</name>
</gene>
<evidence type="ECO:0000256" key="2">
    <source>
        <dbReference type="ARBA" id="ARBA00023315"/>
    </source>
</evidence>
<evidence type="ECO:0000313" key="4">
    <source>
        <dbReference type="EMBL" id="MBB4009111.1"/>
    </source>
</evidence>
<protein>
    <submittedName>
        <fullName evidence="5">GNAT family N-acetyltransferase</fullName>
    </submittedName>
    <submittedName>
        <fullName evidence="4">GNAT superfamily N-acetyltransferase</fullName>
    </submittedName>
</protein>
<dbReference type="InterPro" id="IPR051016">
    <property type="entry name" value="Diverse_Substrate_AcTransf"/>
</dbReference>
<dbReference type="Gene3D" id="3.40.630.30">
    <property type="match status" value="1"/>
</dbReference>
<dbReference type="GO" id="GO:0008080">
    <property type="term" value="F:N-acetyltransferase activity"/>
    <property type="evidence" value="ECO:0007669"/>
    <property type="project" value="TreeGrafter"/>
</dbReference>
<dbReference type="STRING" id="887144.BJF91_01200"/>
<organism evidence="5 6">
    <name type="scientific">Allorhizobium taibaishanense</name>
    <dbReference type="NCBI Taxonomy" id="887144"/>
    <lineage>
        <taxon>Bacteria</taxon>
        <taxon>Pseudomonadati</taxon>
        <taxon>Pseudomonadota</taxon>
        <taxon>Alphaproteobacteria</taxon>
        <taxon>Hyphomicrobiales</taxon>
        <taxon>Rhizobiaceae</taxon>
        <taxon>Rhizobium/Agrobacterium group</taxon>
        <taxon>Allorhizobium</taxon>
    </lineage>
</organism>
<keyword evidence="1 5" id="KW-0808">Transferase</keyword>
<name>A0A1Q9A215_9HYPH</name>
<dbReference type="RefSeq" id="WP_075615910.1">
    <property type="nucleotide sequence ID" value="NZ_JACIED010000004.1"/>
</dbReference>
<comment type="caution">
    <text evidence="5">The sequence shown here is derived from an EMBL/GenBank/DDBJ whole genome shotgun (WGS) entry which is preliminary data.</text>
</comment>
<dbReference type="PANTHER" id="PTHR10545">
    <property type="entry name" value="DIAMINE N-ACETYLTRANSFERASE"/>
    <property type="match status" value="1"/>
</dbReference>